<evidence type="ECO:0000259" key="3">
    <source>
        <dbReference type="Pfam" id="PF19305"/>
    </source>
</evidence>
<dbReference type="PANTHER" id="PTHR16943:SF8">
    <property type="entry name" value="2-METHYLCITRATE DEHYDRATASE"/>
    <property type="match status" value="1"/>
</dbReference>
<name>A0ABW0EW30_9PSEU</name>
<keyword evidence="5" id="KW-1185">Reference proteome</keyword>
<dbReference type="InterPro" id="IPR045336">
    <property type="entry name" value="MmgE_PrpD_N"/>
</dbReference>
<feature type="domain" description="MmgE/PrpD C-terminal" evidence="3">
    <location>
        <begin position="278"/>
        <end position="433"/>
    </location>
</feature>
<evidence type="ECO:0000259" key="2">
    <source>
        <dbReference type="Pfam" id="PF03972"/>
    </source>
</evidence>
<dbReference type="Gene3D" id="3.30.1330.120">
    <property type="entry name" value="2-methylcitrate dehydratase PrpD"/>
    <property type="match status" value="1"/>
</dbReference>
<dbReference type="EMBL" id="JBHSKF010000016">
    <property type="protein sequence ID" value="MFC5290374.1"/>
    <property type="molecule type" value="Genomic_DNA"/>
</dbReference>
<dbReference type="InterPro" id="IPR042183">
    <property type="entry name" value="MmgE/PrpD_sf_1"/>
</dbReference>
<dbReference type="Proteomes" id="UP001596157">
    <property type="component" value="Unassembled WGS sequence"/>
</dbReference>
<dbReference type="RefSeq" id="WP_378250263.1">
    <property type="nucleotide sequence ID" value="NZ_JBHSKF010000016.1"/>
</dbReference>
<reference evidence="5" key="1">
    <citation type="journal article" date="2019" name="Int. J. Syst. Evol. Microbiol.">
        <title>The Global Catalogue of Microorganisms (GCM) 10K type strain sequencing project: providing services to taxonomists for standard genome sequencing and annotation.</title>
        <authorList>
            <consortium name="The Broad Institute Genomics Platform"/>
            <consortium name="The Broad Institute Genome Sequencing Center for Infectious Disease"/>
            <person name="Wu L."/>
            <person name="Ma J."/>
        </authorList>
    </citation>
    <scope>NUCLEOTIDE SEQUENCE [LARGE SCALE GENOMIC DNA]</scope>
    <source>
        <strain evidence="5">CCUG 59778</strain>
    </source>
</reference>
<sequence>MTGKTDDAQNTAIAIAEHLASVRGATLPDSAIAAARTGMLDTFSVLTAGCDTPVMQKVLSVVRAWGGAEQATVWGTDLMTSDYAAAFANASMVHQYDFDDTHDTAVCHPTSASLTAALAVAEAEGGVSGELLVKAVVAGNDLSCRLAGAIDGGLWDFPWVRAPVVGIFGATAAAGVVLGLDAEQMHAALGIALPQAAGTLESVTGHRSMVRSMRDGLAYKDAVAAARLAQAGMRGDDRVFDGPYGLFGAYFQGRYRPEHLLDGLGARYTGEEVSLKPWPSCRHTHATITAYLDVLTRPEFADAEVARVTAFVGNGNLRLAEGKPWPANHIDALCHLPFVLAAATVHRAVPLRAFETEGREDPAVRAAAGRVAWELDPAHDRLGTIEPGRVRVEFADGRVAEGSAERGLGHPENPLSAEQQEAKWWDCAAHGAPHLTRAGAQRLFDAVRRVPQLDDVRALGVEVRDAVKD</sequence>
<dbReference type="SUPFAM" id="SSF103378">
    <property type="entry name" value="2-methylcitrate dehydratase PrpD"/>
    <property type="match status" value="1"/>
</dbReference>
<dbReference type="Gene3D" id="1.10.4100.10">
    <property type="entry name" value="2-methylcitrate dehydratase PrpD"/>
    <property type="match status" value="1"/>
</dbReference>
<organism evidence="4 5">
    <name type="scientific">Actinokineospora guangxiensis</name>
    <dbReference type="NCBI Taxonomy" id="1490288"/>
    <lineage>
        <taxon>Bacteria</taxon>
        <taxon>Bacillati</taxon>
        <taxon>Actinomycetota</taxon>
        <taxon>Actinomycetes</taxon>
        <taxon>Pseudonocardiales</taxon>
        <taxon>Pseudonocardiaceae</taxon>
        <taxon>Actinokineospora</taxon>
    </lineage>
</organism>
<dbReference type="InterPro" id="IPR042188">
    <property type="entry name" value="MmgE/PrpD_sf_2"/>
</dbReference>
<comment type="similarity">
    <text evidence="1">Belongs to the PrpD family.</text>
</comment>
<dbReference type="InterPro" id="IPR036148">
    <property type="entry name" value="MmgE/PrpD_sf"/>
</dbReference>
<evidence type="ECO:0000256" key="1">
    <source>
        <dbReference type="ARBA" id="ARBA00006174"/>
    </source>
</evidence>
<feature type="domain" description="MmgE/PrpD N-terminal" evidence="2">
    <location>
        <begin position="14"/>
        <end position="254"/>
    </location>
</feature>
<proteinExistence type="inferred from homology"/>
<evidence type="ECO:0000313" key="5">
    <source>
        <dbReference type="Proteomes" id="UP001596157"/>
    </source>
</evidence>
<dbReference type="PANTHER" id="PTHR16943">
    <property type="entry name" value="2-METHYLCITRATE DEHYDRATASE-RELATED"/>
    <property type="match status" value="1"/>
</dbReference>
<evidence type="ECO:0000313" key="4">
    <source>
        <dbReference type="EMBL" id="MFC5290374.1"/>
    </source>
</evidence>
<accession>A0ABW0EW30</accession>
<dbReference type="Pfam" id="PF19305">
    <property type="entry name" value="MmgE_PrpD_C"/>
    <property type="match status" value="1"/>
</dbReference>
<protein>
    <submittedName>
        <fullName evidence="4">MmgE/PrpD family protein</fullName>
    </submittedName>
</protein>
<dbReference type="Pfam" id="PF03972">
    <property type="entry name" value="MmgE_PrpD_N"/>
    <property type="match status" value="1"/>
</dbReference>
<dbReference type="InterPro" id="IPR005656">
    <property type="entry name" value="MmgE_PrpD"/>
</dbReference>
<dbReference type="InterPro" id="IPR045337">
    <property type="entry name" value="MmgE_PrpD_C"/>
</dbReference>
<gene>
    <name evidence="4" type="ORF">ACFPM7_25255</name>
</gene>
<comment type="caution">
    <text evidence="4">The sequence shown here is derived from an EMBL/GenBank/DDBJ whole genome shotgun (WGS) entry which is preliminary data.</text>
</comment>